<dbReference type="CDD" id="cd00293">
    <property type="entry name" value="USP-like"/>
    <property type="match status" value="1"/>
</dbReference>
<accession>A0ABU2D466</accession>
<proteinExistence type="predicted"/>
<comment type="caution">
    <text evidence="2">The sequence shown here is derived from an EMBL/GenBank/DDBJ whole genome shotgun (WGS) entry which is preliminary data.</text>
</comment>
<dbReference type="InterPro" id="IPR006016">
    <property type="entry name" value="UspA"/>
</dbReference>
<dbReference type="Gene3D" id="3.40.50.620">
    <property type="entry name" value="HUPs"/>
    <property type="match status" value="1"/>
</dbReference>
<reference evidence="3" key="1">
    <citation type="submission" date="2023-07" db="EMBL/GenBank/DDBJ databases">
        <title>Whole-genome sequencing of a new Methanosarcina sp. Z-7115.</title>
        <authorList>
            <person name="Zhilina T.N."/>
            <person name="Merkel A.Y."/>
        </authorList>
    </citation>
    <scope>NUCLEOTIDE SEQUENCE [LARGE SCALE GENOMIC DNA]</scope>
    <source>
        <strain evidence="3">Z-7115</strain>
    </source>
</reference>
<dbReference type="RefSeq" id="WP_310576798.1">
    <property type="nucleotide sequence ID" value="NZ_JAVKPK010000066.1"/>
</dbReference>
<dbReference type="EMBL" id="JAVKPK010000066">
    <property type="protein sequence ID" value="MDR7666757.1"/>
    <property type="molecule type" value="Genomic_DNA"/>
</dbReference>
<sequence length="98" mass="10843">MATDGSESSKFAVDAGIELARLSWAKIQAVYVIDIFAYSSMPQDPGWEEAMYAQLREPGREAFSYVETAAKDAGVEVETLILEGTLQKKFSILQKKGY</sequence>
<gene>
    <name evidence="2" type="ORF">RG963_13405</name>
</gene>
<feature type="domain" description="UspA" evidence="1">
    <location>
        <begin position="2"/>
        <end position="85"/>
    </location>
</feature>
<name>A0ABU2D466_9EURY</name>
<evidence type="ECO:0000313" key="2">
    <source>
        <dbReference type="EMBL" id="MDR7666757.1"/>
    </source>
</evidence>
<protein>
    <submittedName>
        <fullName evidence="2">Universal stress protein</fullName>
    </submittedName>
</protein>
<keyword evidence="3" id="KW-1185">Reference proteome</keyword>
<dbReference type="InterPro" id="IPR014729">
    <property type="entry name" value="Rossmann-like_a/b/a_fold"/>
</dbReference>
<dbReference type="Proteomes" id="UP001246244">
    <property type="component" value="Unassembled WGS sequence"/>
</dbReference>
<dbReference type="Pfam" id="PF00582">
    <property type="entry name" value="Usp"/>
    <property type="match status" value="1"/>
</dbReference>
<dbReference type="SUPFAM" id="SSF52402">
    <property type="entry name" value="Adenine nucleotide alpha hydrolases-like"/>
    <property type="match status" value="1"/>
</dbReference>
<organism evidence="2 3">
    <name type="scientific">Methanosarcina baikalica</name>
    <dbReference type="NCBI Taxonomy" id="3073890"/>
    <lineage>
        <taxon>Archaea</taxon>
        <taxon>Methanobacteriati</taxon>
        <taxon>Methanobacteriota</taxon>
        <taxon>Stenosarchaea group</taxon>
        <taxon>Methanomicrobia</taxon>
        <taxon>Methanosarcinales</taxon>
        <taxon>Methanosarcinaceae</taxon>
        <taxon>Methanosarcina</taxon>
    </lineage>
</organism>
<evidence type="ECO:0000313" key="3">
    <source>
        <dbReference type="Proteomes" id="UP001246244"/>
    </source>
</evidence>
<evidence type="ECO:0000259" key="1">
    <source>
        <dbReference type="Pfam" id="PF00582"/>
    </source>
</evidence>